<protein>
    <recommendedName>
        <fullName evidence="4">Secreted protein</fullName>
    </recommendedName>
</protein>
<sequence>MHGCFCLLPMLAMLLSVPMLCVVALDPPESCLALCTAVSLTLASQLVSSPESRPNSQLLLRSTQCVGEGFQRHLLVSAWKLRLFWRVLDWLSPLGSGNWKKTRAAFVRLLGEPGARQLMRRRKMAQGSLATTAMLPAS</sequence>
<gene>
    <name evidence="2" type="ORF">B0H63DRAFT_485994</name>
</gene>
<organism evidence="2 3">
    <name type="scientific">Podospora didyma</name>
    <dbReference type="NCBI Taxonomy" id="330526"/>
    <lineage>
        <taxon>Eukaryota</taxon>
        <taxon>Fungi</taxon>
        <taxon>Dikarya</taxon>
        <taxon>Ascomycota</taxon>
        <taxon>Pezizomycotina</taxon>
        <taxon>Sordariomycetes</taxon>
        <taxon>Sordariomycetidae</taxon>
        <taxon>Sordariales</taxon>
        <taxon>Podosporaceae</taxon>
        <taxon>Podospora</taxon>
    </lineage>
</organism>
<evidence type="ECO:0008006" key="4">
    <source>
        <dbReference type="Google" id="ProtNLM"/>
    </source>
</evidence>
<keyword evidence="3" id="KW-1185">Reference proteome</keyword>
<comment type="caution">
    <text evidence="2">The sequence shown here is derived from an EMBL/GenBank/DDBJ whole genome shotgun (WGS) entry which is preliminary data.</text>
</comment>
<accession>A0AAE0K5K1</accession>
<name>A0AAE0K5K1_9PEZI</name>
<keyword evidence="1" id="KW-0732">Signal</keyword>
<dbReference type="EMBL" id="JAULSW010000009">
    <property type="protein sequence ID" value="KAK3370042.1"/>
    <property type="molecule type" value="Genomic_DNA"/>
</dbReference>
<evidence type="ECO:0000256" key="1">
    <source>
        <dbReference type="SAM" id="SignalP"/>
    </source>
</evidence>
<reference evidence="2" key="2">
    <citation type="submission" date="2023-06" db="EMBL/GenBank/DDBJ databases">
        <authorList>
            <consortium name="Lawrence Berkeley National Laboratory"/>
            <person name="Haridas S."/>
            <person name="Hensen N."/>
            <person name="Bonometti L."/>
            <person name="Westerberg I."/>
            <person name="Brannstrom I.O."/>
            <person name="Guillou S."/>
            <person name="Cros-Aarteil S."/>
            <person name="Calhoun S."/>
            <person name="Kuo A."/>
            <person name="Mondo S."/>
            <person name="Pangilinan J."/>
            <person name="Riley R."/>
            <person name="LaButti K."/>
            <person name="Andreopoulos B."/>
            <person name="Lipzen A."/>
            <person name="Chen C."/>
            <person name="Yanf M."/>
            <person name="Daum C."/>
            <person name="Ng V."/>
            <person name="Clum A."/>
            <person name="Steindorff A."/>
            <person name="Ohm R."/>
            <person name="Martin F."/>
            <person name="Silar P."/>
            <person name="Natvig D."/>
            <person name="Lalanne C."/>
            <person name="Gautier V."/>
            <person name="Ament-velasquez S.L."/>
            <person name="Kruys A."/>
            <person name="Hutchinson M.I."/>
            <person name="Powell A.J."/>
            <person name="Barry K."/>
            <person name="Miller A.N."/>
            <person name="Grigoriev I.V."/>
            <person name="Debuchy R."/>
            <person name="Gladieux P."/>
            <person name="Thoren M.H."/>
            <person name="Johannesson H."/>
        </authorList>
    </citation>
    <scope>NUCLEOTIDE SEQUENCE</scope>
    <source>
        <strain evidence="2">CBS 232.78</strain>
    </source>
</reference>
<dbReference type="Proteomes" id="UP001285441">
    <property type="component" value="Unassembled WGS sequence"/>
</dbReference>
<proteinExistence type="predicted"/>
<evidence type="ECO:0000313" key="3">
    <source>
        <dbReference type="Proteomes" id="UP001285441"/>
    </source>
</evidence>
<evidence type="ECO:0000313" key="2">
    <source>
        <dbReference type="EMBL" id="KAK3370042.1"/>
    </source>
</evidence>
<feature type="signal peptide" evidence="1">
    <location>
        <begin position="1"/>
        <end position="24"/>
    </location>
</feature>
<dbReference type="AlphaFoldDB" id="A0AAE0K5K1"/>
<feature type="chain" id="PRO_5042283755" description="Secreted protein" evidence="1">
    <location>
        <begin position="25"/>
        <end position="138"/>
    </location>
</feature>
<reference evidence="2" key="1">
    <citation type="journal article" date="2023" name="Mol. Phylogenet. Evol.">
        <title>Genome-scale phylogeny and comparative genomics of the fungal order Sordariales.</title>
        <authorList>
            <person name="Hensen N."/>
            <person name="Bonometti L."/>
            <person name="Westerberg I."/>
            <person name="Brannstrom I.O."/>
            <person name="Guillou S."/>
            <person name="Cros-Aarteil S."/>
            <person name="Calhoun S."/>
            <person name="Haridas S."/>
            <person name="Kuo A."/>
            <person name="Mondo S."/>
            <person name="Pangilinan J."/>
            <person name="Riley R."/>
            <person name="LaButti K."/>
            <person name="Andreopoulos B."/>
            <person name="Lipzen A."/>
            <person name="Chen C."/>
            <person name="Yan M."/>
            <person name="Daum C."/>
            <person name="Ng V."/>
            <person name="Clum A."/>
            <person name="Steindorff A."/>
            <person name="Ohm R.A."/>
            <person name="Martin F."/>
            <person name="Silar P."/>
            <person name="Natvig D.O."/>
            <person name="Lalanne C."/>
            <person name="Gautier V."/>
            <person name="Ament-Velasquez S.L."/>
            <person name="Kruys A."/>
            <person name="Hutchinson M.I."/>
            <person name="Powell A.J."/>
            <person name="Barry K."/>
            <person name="Miller A.N."/>
            <person name="Grigoriev I.V."/>
            <person name="Debuchy R."/>
            <person name="Gladieux P."/>
            <person name="Hiltunen Thoren M."/>
            <person name="Johannesson H."/>
        </authorList>
    </citation>
    <scope>NUCLEOTIDE SEQUENCE</scope>
    <source>
        <strain evidence="2">CBS 232.78</strain>
    </source>
</reference>